<protein>
    <submittedName>
        <fullName evidence="4">Phosphoenolpyruvate phosphomutase</fullName>
    </submittedName>
</protein>
<proteinExistence type="predicted"/>
<gene>
    <name evidence="4" type="ORF">SAMN05216439_0195</name>
</gene>
<dbReference type="Proteomes" id="UP000199506">
    <property type="component" value="Unassembled WGS sequence"/>
</dbReference>
<sequence length="234" mass="26818">MKAIILNSGMGTRLENLTKNNPKSMVKISDDDTIFSRAISILSKFDIDEFIITTGYLNEVLKEYAVLKFPNINFKFVHNPFYDKTNYIKSIDLIHEIDDDVILLHGDLVFTYDAANKIINSNESSIVIDSSIPIPKDDFKAKVVNNQVKYISVDYFEDDAVACQAFYYLKNEDWKIWKTKIREFCEIGNTNVYAENALNSISDELIITALDLNGLLCMEVDTKDDLKKVKEIIQ</sequence>
<dbReference type="PANTHER" id="PTHR43584:SF8">
    <property type="entry name" value="N-ACETYLMURAMATE ALPHA-1-PHOSPHATE URIDYLYLTRANSFERASE"/>
    <property type="match status" value="1"/>
</dbReference>
<evidence type="ECO:0000313" key="5">
    <source>
        <dbReference type="Proteomes" id="UP000199506"/>
    </source>
</evidence>
<dbReference type="SUPFAM" id="SSF53448">
    <property type="entry name" value="Nucleotide-diphospho-sugar transferases"/>
    <property type="match status" value="1"/>
</dbReference>
<dbReference type="EMBL" id="FOAK01000012">
    <property type="protein sequence ID" value="SEL22264.1"/>
    <property type="molecule type" value="Genomic_DNA"/>
</dbReference>
<evidence type="ECO:0000259" key="3">
    <source>
        <dbReference type="Pfam" id="PF00483"/>
    </source>
</evidence>
<keyword evidence="4" id="KW-0670">Pyruvate</keyword>
<accession>A0A1H7NFN9</accession>
<dbReference type="RefSeq" id="WP_091699779.1">
    <property type="nucleotide sequence ID" value="NZ_FOAK01000012.1"/>
</dbReference>
<evidence type="ECO:0000313" key="4">
    <source>
        <dbReference type="EMBL" id="SEL22264.1"/>
    </source>
</evidence>
<dbReference type="AlphaFoldDB" id="A0A1H7NFN9"/>
<dbReference type="Pfam" id="PF00483">
    <property type="entry name" value="NTP_transferase"/>
    <property type="match status" value="1"/>
</dbReference>
<evidence type="ECO:0000256" key="1">
    <source>
        <dbReference type="ARBA" id="ARBA00022679"/>
    </source>
</evidence>
<dbReference type="PANTHER" id="PTHR43584">
    <property type="entry name" value="NUCLEOTIDYL TRANSFERASE"/>
    <property type="match status" value="1"/>
</dbReference>
<dbReference type="InterPro" id="IPR029044">
    <property type="entry name" value="Nucleotide-diphossugar_trans"/>
</dbReference>
<name>A0A1H7NFN9_9EURY</name>
<dbReference type="InterPro" id="IPR005835">
    <property type="entry name" value="NTP_transferase_dom"/>
</dbReference>
<dbReference type="OrthoDB" id="25155at2157"/>
<dbReference type="Gene3D" id="3.90.550.10">
    <property type="entry name" value="Spore Coat Polysaccharide Biosynthesis Protein SpsA, Chain A"/>
    <property type="match status" value="1"/>
</dbReference>
<feature type="domain" description="Nucleotidyl transferase" evidence="3">
    <location>
        <begin position="2"/>
        <end position="122"/>
    </location>
</feature>
<dbReference type="InterPro" id="IPR050065">
    <property type="entry name" value="GlmU-like"/>
</dbReference>
<dbReference type="GO" id="GO:0016779">
    <property type="term" value="F:nucleotidyltransferase activity"/>
    <property type="evidence" value="ECO:0007669"/>
    <property type="project" value="UniProtKB-KW"/>
</dbReference>
<keyword evidence="1" id="KW-0808">Transferase</keyword>
<dbReference type="STRING" id="190974.SAMN05216439_0195"/>
<reference evidence="4 5" key="1">
    <citation type="submission" date="2016-10" db="EMBL/GenBank/DDBJ databases">
        <authorList>
            <person name="de Groot N.N."/>
        </authorList>
    </citation>
    <scope>NUCLEOTIDE SEQUENCE [LARGE SCALE GENOMIC DNA]</scope>
    <source>
        <strain evidence="4 5">DSM 11978</strain>
    </source>
</reference>
<evidence type="ECO:0000256" key="2">
    <source>
        <dbReference type="ARBA" id="ARBA00022695"/>
    </source>
</evidence>
<keyword evidence="2" id="KW-0548">Nucleotidyltransferase</keyword>
<organism evidence="4 5">
    <name type="scientific">Methanobrevibacter gottschalkii</name>
    <dbReference type="NCBI Taxonomy" id="190974"/>
    <lineage>
        <taxon>Archaea</taxon>
        <taxon>Methanobacteriati</taxon>
        <taxon>Methanobacteriota</taxon>
        <taxon>Methanomada group</taxon>
        <taxon>Methanobacteria</taxon>
        <taxon>Methanobacteriales</taxon>
        <taxon>Methanobacteriaceae</taxon>
        <taxon>Methanobrevibacter</taxon>
    </lineage>
</organism>